<organism evidence="2 3">
    <name type="scientific">Phytophthora sojae (strain P6497)</name>
    <name type="common">Soybean stem and root rot agent</name>
    <name type="synonym">Phytophthora megasperma f. sp. glycines</name>
    <dbReference type="NCBI Taxonomy" id="1094619"/>
    <lineage>
        <taxon>Eukaryota</taxon>
        <taxon>Sar</taxon>
        <taxon>Stramenopiles</taxon>
        <taxon>Oomycota</taxon>
        <taxon>Peronosporomycetes</taxon>
        <taxon>Peronosporales</taxon>
        <taxon>Peronosporaceae</taxon>
        <taxon>Phytophthora</taxon>
    </lineage>
</organism>
<dbReference type="EMBL" id="JH159152">
    <property type="protein sequence ID" value="EGZ25254.1"/>
    <property type="molecule type" value="Genomic_DNA"/>
</dbReference>
<accession>G4Z0G8</accession>
<gene>
    <name evidence="2" type="ORF">PHYSODRAFT_326307</name>
</gene>
<keyword evidence="3" id="KW-1185">Reference proteome</keyword>
<name>G4Z0G8_PHYSP</name>
<dbReference type="KEGG" id="psoj:PHYSODRAFT_326307"/>
<dbReference type="Proteomes" id="UP000002640">
    <property type="component" value="Unassembled WGS sequence"/>
</dbReference>
<dbReference type="AlphaFoldDB" id="G4Z0G8"/>
<dbReference type="GeneID" id="20645408"/>
<proteinExistence type="predicted"/>
<evidence type="ECO:0000256" key="1">
    <source>
        <dbReference type="SAM" id="MobiDB-lite"/>
    </source>
</evidence>
<reference evidence="2 3" key="1">
    <citation type="journal article" date="2006" name="Science">
        <title>Phytophthora genome sequences uncover evolutionary origins and mechanisms of pathogenesis.</title>
        <authorList>
            <person name="Tyler B.M."/>
            <person name="Tripathy S."/>
            <person name="Zhang X."/>
            <person name="Dehal P."/>
            <person name="Jiang R.H."/>
            <person name="Aerts A."/>
            <person name="Arredondo F.D."/>
            <person name="Baxter L."/>
            <person name="Bensasson D."/>
            <person name="Beynon J.L."/>
            <person name="Chapman J."/>
            <person name="Damasceno C.M."/>
            <person name="Dorrance A.E."/>
            <person name="Dou D."/>
            <person name="Dickerman A.W."/>
            <person name="Dubchak I.L."/>
            <person name="Garbelotto M."/>
            <person name="Gijzen M."/>
            <person name="Gordon S.G."/>
            <person name="Govers F."/>
            <person name="Grunwald N.J."/>
            <person name="Huang W."/>
            <person name="Ivors K.L."/>
            <person name="Jones R.W."/>
            <person name="Kamoun S."/>
            <person name="Krampis K."/>
            <person name="Lamour K.H."/>
            <person name="Lee M.K."/>
            <person name="McDonald W.H."/>
            <person name="Medina M."/>
            <person name="Meijer H.J."/>
            <person name="Nordberg E.K."/>
            <person name="Maclean D.J."/>
            <person name="Ospina-Giraldo M.D."/>
            <person name="Morris P.F."/>
            <person name="Phuntumart V."/>
            <person name="Putnam N.H."/>
            <person name="Rash S."/>
            <person name="Rose J.K."/>
            <person name="Sakihama Y."/>
            <person name="Salamov A.A."/>
            <person name="Savidor A."/>
            <person name="Scheuring C.F."/>
            <person name="Smith B.M."/>
            <person name="Sobral B.W."/>
            <person name="Terry A."/>
            <person name="Torto-Alalibo T.A."/>
            <person name="Win J."/>
            <person name="Xu Z."/>
            <person name="Zhang H."/>
            <person name="Grigoriev I.V."/>
            <person name="Rokhsar D.S."/>
            <person name="Boore J.L."/>
        </authorList>
    </citation>
    <scope>NUCLEOTIDE SEQUENCE [LARGE SCALE GENOMIC DNA]</scope>
    <source>
        <strain evidence="2 3">P6497</strain>
    </source>
</reference>
<dbReference type="InParanoid" id="G4Z0G8"/>
<evidence type="ECO:0000313" key="3">
    <source>
        <dbReference type="Proteomes" id="UP000002640"/>
    </source>
</evidence>
<sequence length="336" mass="36752">MQSTLSTRSTTVPVLMFTTKASAYDTAGKAPVQARTNHSSSSSSLMRKPRHRNSTRDREKAELSTLRGLVPELEAHLAVLRHGEPPQTGSRSAWRCFSERQARARQTAECTNRVLNGQVQSNADWIQRLWELLCEKRRAAAVPQLPTVFAANGVRLLHGDDLERDLWSNVQTGDSQSTLVCVRRVPFDMHSTSAAIWTTLSCPDRSFASEENSAHDVTPVARVLERSPSTCAMKFQGATEVKPGELTPLNYHAVVRQSFFELADRGISHCDTLWAAVTRSPKGGLESTVTVVCQSQAEAGAQAKGASNLLVSIMTATDACVESILSSADNILFEEN</sequence>
<dbReference type="SMR" id="G4Z0G8"/>
<dbReference type="RefSeq" id="XP_009520542.1">
    <property type="nucleotide sequence ID" value="XM_009522247.1"/>
</dbReference>
<feature type="region of interest" description="Disordered" evidence="1">
    <location>
        <begin position="27"/>
        <end position="63"/>
    </location>
</feature>
<protein>
    <submittedName>
        <fullName evidence="2">Uncharacterized protein</fullName>
    </submittedName>
</protein>
<evidence type="ECO:0000313" key="2">
    <source>
        <dbReference type="EMBL" id="EGZ25254.1"/>
    </source>
</evidence>